<accession>A0AAV4PVF7</accession>
<comment type="caution">
    <text evidence="1">The sequence shown here is derived from an EMBL/GenBank/DDBJ whole genome shotgun (WGS) entry which is preliminary data.</text>
</comment>
<proteinExistence type="predicted"/>
<dbReference type="EMBL" id="BPLR01005249">
    <property type="protein sequence ID" value="GIY01039.1"/>
    <property type="molecule type" value="Genomic_DNA"/>
</dbReference>
<reference evidence="1 2" key="1">
    <citation type="submission" date="2021-06" db="EMBL/GenBank/DDBJ databases">
        <title>Caerostris extrusa draft genome.</title>
        <authorList>
            <person name="Kono N."/>
            <person name="Arakawa K."/>
        </authorList>
    </citation>
    <scope>NUCLEOTIDE SEQUENCE [LARGE SCALE GENOMIC DNA]</scope>
</reference>
<protein>
    <submittedName>
        <fullName evidence="1">Uncharacterized protein</fullName>
    </submittedName>
</protein>
<dbReference type="AlphaFoldDB" id="A0AAV4PVF7"/>
<evidence type="ECO:0000313" key="1">
    <source>
        <dbReference type="EMBL" id="GIY01039.1"/>
    </source>
</evidence>
<dbReference type="Proteomes" id="UP001054945">
    <property type="component" value="Unassembled WGS sequence"/>
</dbReference>
<name>A0AAV4PVF7_CAEEX</name>
<evidence type="ECO:0000313" key="2">
    <source>
        <dbReference type="Proteomes" id="UP001054945"/>
    </source>
</evidence>
<gene>
    <name evidence="1" type="ORF">CEXT_20211</name>
</gene>
<sequence>MRVVLIQWNSSLNCPLPVPPPLSKVKRKGWGQEKHAKPKSNVGVNQSYVISGKIKKKENVLSAKLRTAEMFGLYRF</sequence>
<organism evidence="1 2">
    <name type="scientific">Caerostris extrusa</name>
    <name type="common">Bark spider</name>
    <name type="synonym">Caerostris bankana</name>
    <dbReference type="NCBI Taxonomy" id="172846"/>
    <lineage>
        <taxon>Eukaryota</taxon>
        <taxon>Metazoa</taxon>
        <taxon>Ecdysozoa</taxon>
        <taxon>Arthropoda</taxon>
        <taxon>Chelicerata</taxon>
        <taxon>Arachnida</taxon>
        <taxon>Araneae</taxon>
        <taxon>Araneomorphae</taxon>
        <taxon>Entelegynae</taxon>
        <taxon>Araneoidea</taxon>
        <taxon>Araneidae</taxon>
        <taxon>Caerostris</taxon>
    </lineage>
</organism>
<keyword evidence="2" id="KW-1185">Reference proteome</keyword>